<evidence type="ECO:0000313" key="1">
    <source>
        <dbReference type="EMBL" id="MFD2175826.1"/>
    </source>
</evidence>
<sequence>MLTCLIPGAARTPSLVRNFVMAARRSVKTKTDDCGSVVTTAARVGAGAGAGTVPVTLCCDGIATGNDSLTFCASRSSERWVDRLNLEITPGEGRDGGQPRDWRLERDNIAMSSDFMAGAGGDALRLVSLYPHLPGALDGSSTRFASLVIRFEQRAANSVLIADICLRTSRPCPGAGRCANDNSYRGKQHEYL</sequence>
<organism evidence="1 2">
    <name type="scientific">Rhodobacter lacus</name>
    <dbReference type="NCBI Taxonomy" id="1641972"/>
    <lineage>
        <taxon>Bacteria</taxon>
        <taxon>Pseudomonadati</taxon>
        <taxon>Pseudomonadota</taxon>
        <taxon>Alphaproteobacteria</taxon>
        <taxon>Rhodobacterales</taxon>
        <taxon>Rhodobacter group</taxon>
        <taxon>Rhodobacter</taxon>
    </lineage>
</organism>
<gene>
    <name evidence="1" type="ORF">ACFSM0_17165</name>
</gene>
<keyword evidence="2" id="KW-1185">Reference proteome</keyword>
<proteinExistence type="predicted"/>
<dbReference type="Proteomes" id="UP001597413">
    <property type="component" value="Unassembled WGS sequence"/>
</dbReference>
<evidence type="ECO:0000313" key="2">
    <source>
        <dbReference type="Proteomes" id="UP001597413"/>
    </source>
</evidence>
<name>A0ABW5AE86_9RHOB</name>
<protein>
    <submittedName>
        <fullName evidence="1">Uncharacterized protein</fullName>
    </submittedName>
</protein>
<dbReference type="EMBL" id="JBHUIX010000020">
    <property type="protein sequence ID" value="MFD2175826.1"/>
    <property type="molecule type" value="Genomic_DNA"/>
</dbReference>
<accession>A0ABW5AE86</accession>
<comment type="caution">
    <text evidence="1">The sequence shown here is derived from an EMBL/GenBank/DDBJ whole genome shotgun (WGS) entry which is preliminary data.</text>
</comment>
<reference evidence="2" key="1">
    <citation type="journal article" date="2019" name="Int. J. Syst. Evol. Microbiol.">
        <title>The Global Catalogue of Microorganisms (GCM) 10K type strain sequencing project: providing services to taxonomists for standard genome sequencing and annotation.</title>
        <authorList>
            <consortium name="The Broad Institute Genomics Platform"/>
            <consortium name="The Broad Institute Genome Sequencing Center for Infectious Disease"/>
            <person name="Wu L."/>
            <person name="Ma J."/>
        </authorList>
    </citation>
    <scope>NUCLEOTIDE SEQUENCE [LARGE SCALE GENOMIC DNA]</scope>
    <source>
        <strain evidence="2">CCUG 55131</strain>
    </source>
</reference>